<evidence type="ECO:0000313" key="2">
    <source>
        <dbReference type="Ensembl" id="ENSP00000422690.1"/>
    </source>
</evidence>
<gene>
    <name evidence="2" type="primary">MBD4</name>
</gene>
<evidence type="ECO:0000256" key="1">
    <source>
        <dbReference type="SAM" id="MobiDB-lite"/>
    </source>
</evidence>
<proteinExistence type="evidence at protein level"/>
<keyword evidence="4 5" id="KW-1267">Proteomics identification</keyword>
<reference evidence="2 3" key="1">
    <citation type="journal article" date="2001" name="Nature">
        <title>Initial sequencing and analysis of the human genome.</title>
        <authorList>
            <consortium name="International Human Genome Sequencing Consortium"/>
            <person name="Lander E.S."/>
            <person name="Linton L.M."/>
            <person name="Birren B."/>
            <person name="Nusbaum C."/>
            <person name="Zody M.C."/>
            <person name="Baldwin J."/>
            <person name="Devon K."/>
            <person name="Dewar K."/>
            <person name="Doyle M."/>
            <person name="FitzHugh W."/>
            <person name="Funke R."/>
            <person name="Gage D."/>
            <person name="Harris K."/>
            <person name="Heaford A."/>
            <person name="Howland J."/>
            <person name="Kann L."/>
            <person name="Lehoczky J."/>
            <person name="LeVine R."/>
            <person name="McEwan P."/>
            <person name="McKernan K."/>
            <person name="Meldrim J."/>
            <person name="Mesirov J.P."/>
            <person name="Miranda C."/>
            <person name="Morris W."/>
            <person name="Naylor J."/>
            <person name="Raymond C."/>
            <person name="Rosetti M."/>
            <person name="Santos R."/>
            <person name="Sheridan A."/>
            <person name="Sougnez C."/>
            <person name="Stange-Thomann N."/>
            <person name="Stojanovic N."/>
            <person name="Subramanian A."/>
            <person name="Wyman D."/>
            <person name="Rogers J."/>
            <person name="Sulston J."/>
            <person name="Ainscough R."/>
            <person name="Beck S."/>
            <person name="Bentley D."/>
            <person name="Burton J."/>
            <person name="Clee C."/>
            <person name="Carter N."/>
            <person name="Coulson A."/>
            <person name="Deadman R."/>
            <person name="Deloukas P."/>
            <person name="Dunham A."/>
            <person name="Dunham I."/>
            <person name="Durbin R."/>
            <person name="French L."/>
            <person name="Grafham D."/>
            <person name="Gregory S."/>
            <person name="Hubbard T."/>
            <person name="Humphray S."/>
            <person name="Hunt A."/>
            <person name="Jones M."/>
            <person name="Lloyd C."/>
            <person name="McMurray A."/>
            <person name="Matthews L."/>
            <person name="Mercer S."/>
            <person name="Milne S."/>
            <person name="Mullikin J.C."/>
            <person name="Mungall A."/>
            <person name="Plumb R."/>
            <person name="Ross M."/>
            <person name="Shownkeen R."/>
            <person name="Sims S."/>
            <person name="Waterston R.H."/>
            <person name="Wilson R.K."/>
            <person name="Hillier L.W."/>
            <person name="McPherson J.D."/>
            <person name="Marra M.A."/>
            <person name="Mardis E.R."/>
            <person name="Fulton L.A."/>
            <person name="Chinwalla A.T."/>
            <person name="Pepin K.H."/>
            <person name="Gish W.R."/>
            <person name="Chissoe S.L."/>
            <person name="Wendl M.C."/>
            <person name="Delehaunty K.D."/>
            <person name="Miner T.L."/>
            <person name="Delehaunty A."/>
            <person name="Kramer J.B."/>
            <person name="Cook L.L."/>
            <person name="Fulton R.S."/>
            <person name="Johnson D.L."/>
            <person name="Minx P.J."/>
            <person name="Clifton S.W."/>
            <person name="Hawkins T."/>
            <person name="Branscomb E."/>
            <person name="Predki P."/>
            <person name="Richardson P."/>
            <person name="Wenning S."/>
            <person name="Slezak T."/>
            <person name="Doggett N."/>
            <person name="Cheng J.F."/>
            <person name="Olsen A."/>
            <person name="Lucas S."/>
            <person name="Elkin C."/>
            <person name="Uberbacher E."/>
            <person name="Frazier M."/>
            <person name="Gibbs R.A."/>
            <person name="Muzny D.M."/>
            <person name="Scherer S.E."/>
            <person name="Bouck J.B."/>
            <person name="Sodergren E.J."/>
            <person name="Worley K.C."/>
            <person name="Rives C.M."/>
            <person name="Gorrell J.H."/>
            <person name="Metzker M.L."/>
            <person name="Naylor S.L."/>
            <person name="Kucherlapati R.S."/>
            <person name="Nelson D.L."/>
            <person name="Weinstock G.M."/>
            <person name="Sakaki Y."/>
            <person name="Fujiyama A."/>
            <person name="Hattori M."/>
            <person name="Yada T."/>
            <person name="Toyoda A."/>
            <person name="Itoh T."/>
            <person name="Kawagoe C."/>
            <person name="Watanabe H."/>
            <person name="Totoki Y."/>
            <person name="Taylor T."/>
            <person name="Weissenbach J."/>
            <person name="Heilig R."/>
            <person name="Saurin W."/>
            <person name="Artiguenave F."/>
            <person name="Brottier P."/>
            <person name="Bruls T."/>
            <person name="Pelletier E."/>
            <person name="Robert C."/>
            <person name="Wincker P."/>
            <person name="Smith D.R."/>
            <person name="Doucette-Stamm L."/>
            <person name="Rubenfield M."/>
            <person name="Weinstock K."/>
            <person name="Lee H.M."/>
            <person name="Dubois J."/>
            <person name="Rosenthal A."/>
            <person name="Platzer M."/>
            <person name="Nyakatura G."/>
            <person name="Taudien S."/>
            <person name="Rump A."/>
            <person name="Yang H."/>
            <person name="Yu J."/>
            <person name="Wang J."/>
            <person name="Huang G."/>
            <person name="Gu J."/>
            <person name="Hood L."/>
            <person name="Rowen L."/>
            <person name="Madan A."/>
            <person name="Qin S."/>
            <person name="Davis R.W."/>
            <person name="Federspiel N.A."/>
            <person name="Abola A.P."/>
            <person name="Proctor M.J."/>
            <person name="Myers R.M."/>
            <person name="Schmutz J."/>
            <person name="Dickson M."/>
            <person name="Grimwood J."/>
            <person name="Cox D.R."/>
            <person name="Olson M.V."/>
            <person name="Kaul R."/>
            <person name="Raymond C."/>
            <person name="Shimizu N."/>
            <person name="Kawasaki K."/>
            <person name="Minoshima S."/>
            <person name="Evans G.A."/>
            <person name="Athanasiou M."/>
            <person name="Schultz R."/>
            <person name="Roe B.A."/>
            <person name="Chen F."/>
            <person name="Pan H."/>
            <person name="Ramser J."/>
            <person name="Lehrach H."/>
            <person name="Reinhardt R."/>
            <person name="McCombie W.R."/>
            <person name="de la Bastide M."/>
            <person name="Dedhia N."/>
            <person name="Blocker H."/>
            <person name="Hornischer K."/>
            <person name="Nordsiek G."/>
            <person name="Agarwala R."/>
            <person name="Aravind L."/>
            <person name="Bailey J.A."/>
            <person name="Bateman A."/>
            <person name="Batzoglou S."/>
            <person name="Birney E."/>
            <person name="Bork P."/>
            <person name="Brown D.G."/>
            <person name="Burge C.B."/>
            <person name="Cerutti L."/>
            <person name="Chen H.C."/>
            <person name="Church D."/>
            <person name="Clamp M."/>
            <person name="Copley R.R."/>
            <person name="Doerks T."/>
            <person name="Eddy S.R."/>
            <person name="Eichler E.E."/>
            <person name="Furey T.S."/>
            <person name="Galagan J."/>
            <person name="Gilbert J.G."/>
            <person name="Harmon C."/>
            <person name="Hayashizaki Y."/>
            <person name="Haussler D."/>
            <person name="Hermjakob H."/>
            <person name="Hokamp K."/>
            <person name="Jang W."/>
            <person name="Johnson L.S."/>
            <person name="Jones T.A."/>
            <person name="Kasif S."/>
            <person name="Kaspryzk A."/>
            <person name="Kennedy S."/>
            <person name="Kent W.J."/>
            <person name="Kitts P."/>
            <person name="Koonin E.V."/>
            <person name="Korf I."/>
            <person name="Kulp D."/>
            <person name="Lancet D."/>
            <person name="Lowe T.M."/>
            <person name="McLysaght A."/>
            <person name="Mikkelsen T."/>
            <person name="Moran J.V."/>
            <person name="Mulder N."/>
            <person name="Pollara V.J."/>
            <person name="Ponting C.P."/>
            <person name="Schuler G."/>
            <person name="Schultz J."/>
            <person name="Slater G."/>
            <person name="Smit A.F."/>
            <person name="Stupka E."/>
            <person name="Szustakowski J."/>
            <person name="Thierry-Mieg D."/>
            <person name="Thierry-Mieg J."/>
            <person name="Wagner L."/>
            <person name="Wallis J."/>
            <person name="Wheeler R."/>
            <person name="Williams A."/>
            <person name="Wolf Y.I."/>
            <person name="Wolfe K.H."/>
            <person name="Yang S.P."/>
            <person name="Yeh R.F."/>
            <person name="Collins F."/>
            <person name="Guyer M.S."/>
            <person name="Peterson J."/>
            <person name="Felsenfeld A."/>
            <person name="Wetterstrand K.A."/>
            <person name="Patrinos A."/>
            <person name="Morgan M.J."/>
            <person name="de Jong P."/>
            <person name="Catanese J.J."/>
            <person name="Osoegawa K."/>
            <person name="Shizuya H."/>
            <person name="Choi S."/>
            <person name="Chen Y.J."/>
        </authorList>
    </citation>
    <scope>NUCLEOTIDE SEQUENCE [LARGE SCALE GENOMIC DNA]</scope>
</reference>
<dbReference type="HOGENOM" id="CLU_3086577_0_0_1"/>
<dbReference type="Bgee" id="ENSG00000129071">
    <property type="expression patterns" value="Expressed in secondary oocyte and 215 other cell types or tissues"/>
</dbReference>
<dbReference type="HGNC" id="HGNC:6919">
    <property type="gene designation" value="MBD4"/>
</dbReference>
<sequence length="52" mass="5335">MGTTGLESLSLGDRGAAPTVTSSERLVPDPPNDLRQNGNTCALEVSGEVSFS</sequence>
<dbReference type="UCSC" id="uc062nrb.1">
    <property type="organism name" value="human"/>
</dbReference>
<dbReference type="AlphaFoldDB" id="D6RBI7"/>
<keyword evidence="3" id="KW-1185">Reference proteome</keyword>
<evidence type="ECO:0000313" key="3">
    <source>
        <dbReference type="Proteomes" id="UP000005640"/>
    </source>
</evidence>
<dbReference type="ChiTaRS" id="MBD4">
    <property type="organism name" value="human"/>
</dbReference>
<protein>
    <submittedName>
        <fullName evidence="2">Methyl-CpG binding domain 4, DNA glycosylase</fullName>
    </submittedName>
</protein>
<reference evidence="2 3" key="2">
    <citation type="journal article" date="2004" name="Nature">
        <title>Finishing the euchromatic sequence of the human genome.</title>
        <authorList>
            <consortium name="International Human Genome Sequencing Consortium"/>
        </authorList>
    </citation>
    <scope>NUCLEOTIDE SEQUENCE [LARGE SCALE GENOMIC DNA]</scope>
</reference>
<reference evidence="2" key="5">
    <citation type="submission" date="2025-09" db="UniProtKB">
        <authorList>
            <consortium name="Ensembl"/>
        </authorList>
    </citation>
    <scope>IDENTIFICATION</scope>
</reference>
<feature type="region of interest" description="Disordered" evidence="1">
    <location>
        <begin position="1"/>
        <end position="52"/>
    </location>
</feature>
<dbReference type="Ensembl" id="ENST00000509828.1">
    <property type="protein sequence ID" value="ENSP00000422690.1"/>
    <property type="gene ID" value="ENSG00000129071.10"/>
</dbReference>
<dbReference type="EMBL" id="AL449212">
    <property type="status" value="NOT_ANNOTATED_CDS"/>
    <property type="molecule type" value="Genomic_DNA"/>
</dbReference>
<reference evidence="2" key="4">
    <citation type="submission" date="2025-08" db="UniProtKB">
        <authorList>
            <consortium name="Ensembl"/>
        </authorList>
    </citation>
    <scope>IDENTIFICATION</scope>
</reference>
<dbReference type="Ensembl" id="ENST00000509828.1">
    <property type="protein sequence ID" value="ENSP00000422690.1"/>
    <property type="gene ID" value="ENSG00000129071.11"/>
</dbReference>
<dbReference type="OpenTargets" id="ENSG00000129071"/>
<organism evidence="2 3">
    <name type="scientific">Homo sapiens</name>
    <name type="common">Human</name>
    <dbReference type="NCBI Taxonomy" id="9606"/>
    <lineage>
        <taxon>Eukaryota</taxon>
        <taxon>Metazoa</taxon>
        <taxon>Chordata</taxon>
        <taxon>Craniata</taxon>
        <taxon>Vertebrata</taxon>
        <taxon>Euteleostomi</taxon>
        <taxon>Mammalia</taxon>
        <taxon>Eutheria</taxon>
        <taxon>Euarchontoglires</taxon>
        <taxon>Primates</taxon>
        <taxon>Haplorrhini</taxon>
        <taxon>Catarrhini</taxon>
        <taxon>Hominidae</taxon>
        <taxon>Homo</taxon>
    </lineage>
</organism>
<dbReference type="Proteomes" id="UP000005640">
    <property type="component" value="Chromosome 3"/>
</dbReference>
<evidence type="ECO:0007829" key="4">
    <source>
        <dbReference type="PeptideAtlas" id="D6RBI7"/>
    </source>
</evidence>
<dbReference type="VEuPathDB" id="HostDB:ENSG00000129071"/>
<evidence type="ECO:0007829" key="5">
    <source>
        <dbReference type="ProteomicsDB" id="D6RBI7"/>
    </source>
</evidence>
<dbReference type="GeneTree" id="ENSGT00530000063687"/>
<name>D6RBI7_HUMAN</name>
<dbReference type="OrthoDB" id="10265068at2759"/>
<dbReference type="MassIVE" id="D6RBI7"/>
<dbReference type="ExpressionAtlas" id="D6RBI7">
    <property type="expression patterns" value="baseline and differential"/>
</dbReference>
<dbReference type="ProteomicsDB" id="13646"/>
<accession>D6RBI7</accession>
<reference evidence="2 3" key="3">
    <citation type="journal article" date="2006" name="Nature">
        <title>The DNA sequence, annotation and analysis of human chromosome 3.</title>
        <authorList>
            <person name="Muzny D.M."/>
            <person name="Scherer S.E."/>
            <person name="Kaul R."/>
            <person name="Wang J."/>
            <person name="Yu J."/>
            <person name="Sudbrak R."/>
            <person name="Buhay C.J."/>
            <person name="Chen R."/>
            <person name="Cree A."/>
            <person name="Ding Y."/>
            <person name="Dugan-Rocha S."/>
            <person name="Gill R."/>
            <person name="Gunaratne P."/>
            <person name="Harris R.A."/>
            <person name="Hawes A.C."/>
            <person name="Hernandez J."/>
            <person name="Hodgson A.V."/>
            <person name="Hume J."/>
            <person name="Jackson A."/>
            <person name="Khan Z.M."/>
            <person name="Kovar-Smith C."/>
            <person name="Lewis L.R."/>
            <person name="Lozado R.J."/>
            <person name="Metzker M.L."/>
            <person name="Milosavljevic A."/>
            <person name="Miner G.R."/>
            <person name="Morgan M.B."/>
            <person name="Nazareth L.V."/>
            <person name="Scott G."/>
            <person name="Sodergren E."/>
            <person name="Song X.Z."/>
            <person name="Steffen D."/>
            <person name="Wei S."/>
            <person name="Wheeler D.A."/>
            <person name="Wright M.W."/>
            <person name="Worley K.C."/>
            <person name="Yuan Y."/>
            <person name="Zhang Z."/>
            <person name="Adams C.Q."/>
            <person name="Ansari-Lari M.A."/>
            <person name="Ayele M."/>
            <person name="Brown M.J."/>
            <person name="Chen G."/>
            <person name="Chen Z."/>
            <person name="Clendenning J."/>
            <person name="Clerc-Blankenburg K.P."/>
            <person name="Chen R."/>
            <person name="Chen Z."/>
            <person name="Davis C."/>
            <person name="Delgado O."/>
            <person name="Dinh H.H."/>
            <person name="Dong W."/>
            <person name="Draper H."/>
            <person name="Ernst S."/>
            <person name="Fu G."/>
            <person name="Gonzalez-Garay M.L."/>
            <person name="Garcia D.K."/>
            <person name="Gillett W."/>
            <person name="Gu J."/>
            <person name="Hao B."/>
            <person name="Haugen E."/>
            <person name="Havlak P."/>
            <person name="He X."/>
            <person name="Hennig S."/>
            <person name="Hu S."/>
            <person name="Huang W."/>
            <person name="Jackson L.R."/>
            <person name="Jacob L.S."/>
            <person name="Kelly S.H."/>
            <person name="Kube M."/>
            <person name="Levy R."/>
            <person name="Li Z."/>
            <person name="Liu B."/>
            <person name="Liu J."/>
            <person name="Liu W."/>
            <person name="Lu J."/>
            <person name="Maheshwari M."/>
            <person name="Nguyen B.V."/>
            <person name="Okwuonu G.O."/>
            <person name="Palmeiri A."/>
            <person name="Pasternak S."/>
            <person name="Perez L.M."/>
            <person name="Phelps K.A."/>
            <person name="Plopper F.J."/>
            <person name="Qiang B."/>
            <person name="Raymond C."/>
            <person name="Rodriguez R."/>
            <person name="Saenphimmachak C."/>
            <person name="Santibanez J."/>
            <person name="Shen H."/>
            <person name="Shen Y."/>
            <person name="Subramanian S."/>
            <person name="Tabor P.E."/>
            <person name="Verduzco D."/>
            <person name="Waldron L."/>
            <person name="Wang J."/>
            <person name="Wang J."/>
            <person name="Wang Q."/>
            <person name="Williams G.A."/>
            <person name="Wong G.K."/>
            <person name="Yao Z."/>
            <person name="Zhang J."/>
            <person name="Zhang X."/>
            <person name="Zhao G."/>
            <person name="Zhou J."/>
            <person name="Zhou Y."/>
            <person name="Nelson D."/>
            <person name="Lehrach H."/>
            <person name="Reinhardt R."/>
            <person name="Naylor S.L."/>
            <person name="Yang H."/>
            <person name="Olson M."/>
            <person name="Weinstock G."/>
            <person name="Gibbs R.A."/>
        </authorList>
    </citation>
    <scope>NUCLEOTIDE SEQUENCE [LARGE SCALE GENOMIC DNA]</scope>
</reference>